<sequence length="429" mass="44496">MAKAWTTGMNTIRDMLRNNARQYGMVIALAVIVVLFQILTGGLLLRPLNITNLVMQNSYVLVLAIGMMLVIITGHIDLSVGSVVAFVGAVTAIMLTELELPLLLVLPAALLLGAVIGAWHGFWIAYVRIPAFIVTLAGMLIFRGATLLVLGGESVGRLPSSVRVLAGGFVPDIEVGGVHALPLVLGAAASAALVGIQWNGRARNIRHDLPASSARLTSLKSTLTVAVVMVFSYTLALHSGVPVVGLLLVALIVGYAFLMNSTTAGRHIYAVGGSERAAMLSGVNTRRTTFWVFVNMGALAALAGVLFTARLNLATPGAGTMFELDAIAAAFIGGASASGGVGTVIGAVVGALVMGVINNGMSIIGLGVDWQQLIKGLVLLLAVAFDIYNKKRAARGGTGTPSQEATGPEDGPDSEENEREPVPVGQSRT</sequence>
<dbReference type="Proteomes" id="UP000269198">
    <property type="component" value="Unassembled WGS sequence"/>
</dbReference>
<feature type="transmembrane region" description="Helical" evidence="12">
    <location>
        <begin position="102"/>
        <end position="122"/>
    </location>
</feature>
<keyword evidence="2" id="KW-0813">Transport</keyword>
<evidence type="ECO:0000256" key="7">
    <source>
        <dbReference type="ARBA" id="ARBA00022989"/>
    </source>
</evidence>
<proteinExistence type="predicted"/>
<feature type="transmembrane region" description="Helical" evidence="12">
    <location>
        <begin position="178"/>
        <end position="196"/>
    </location>
</feature>
<keyword evidence="6 12" id="KW-0812">Transmembrane</keyword>
<dbReference type="PANTHER" id="PTHR32196">
    <property type="entry name" value="ABC TRANSPORTER PERMEASE PROTEIN YPHD-RELATED-RELATED"/>
    <property type="match status" value="1"/>
</dbReference>
<feature type="transmembrane region" description="Helical" evidence="12">
    <location>
        <begin position="23"/>
        <end position="44"/>
    </location>
</feature>
<evidence type="ECO:0000256" key="9">
    <source>
        <dbReference type="ARBA" id="ARBA00035611"/>
    </source>
</evidence>
<dbReference type="OrthoDB" id="3468954at2"/>
<keyword evidence="8 12" id="KW-0472">Membrane</keyword>
<dbReference type="AlphaFoldDB" id="A0A3N0EEF2"/>
<comment type="caution">
    <text evidence="13">The sequence shown here is derived from an EMBL/GenBank/DDBJ whole genome shotgun (WGS) entry which is preliminary data.</text>
</comment>
<evidence type="ECO:0000256" key="4">
    <source>
        <dbReference type="ARBA" id="ARBA00022519"/>
    </source>
</evidence>
<organism evidence="13 14">
    <name type="scientific">Halostreptopolyspora alba</name>
    <dbReference type="NCBI Taxonomy" id="2487137"/>
    <lineage>
        <taxon>Bacteria</taxon>
        <taxon>Bacillati</taxon>
        <taxon>Actinomycetota</taxon>
        <taxon>Actinomycetes</taxon>
        <taxon>Streptosporangiales</taxon>
        <taxon>Nocardiopsidaceae</taxon>
        <taxon>Halostreptopolyspora</taxon>
    </lineage>
</organism>
<gene>
    <name evidence="13" type="ORF">EFW17_06190</name>
</gene>
<reference evidence="13 14" key="1">
    <citation type="submission" date="2018-11" db="EMBL/GenBank/DDBJ databases">
        <title>The genome draft of YIM 96095.</title>
        <authorList>
            <person name="Tang S.-K."/>
            <person name="Chunyu W.-X."/>
            <person name="Feng Y.-Z."/>
        </authorList>
    </citation>
    <scope>NUCLEOTIDE SEQUENCE [LARGE SCALE GENOMIC DNA]</scope>
    <source>
        <strain evidence="13 14">YIM 96095</strain>
    </source>
</reference>
<feature type="region of interest" description="Disordered" evidence="11">
    <location>
        <begin position="393"/>
        <end position="429"/>
    </location>
</feature>
<evidence type="ECO:0000256" key="5">
    <source>
        <dbReference type="ARBA" id="ARBA00022597"/>
    </source>
</evidence>
<dbReference type="GO" id="GO:0005886">
    <property type="term" value="C:plasma membrane"/>
    <property type="evidence" value="ECO:0007669"/>
    <property type="project" value="UniProtKB-SubCell"/>
</dbReference>
<dbReference type="EMBL" id="RJMB01000004">
    <property type="protein sequence ID" value="RNL86242.1"/>
    <property type="molecule type" value="Genomic_DNA"/>
</dbReference>
<dbReference type="CDD" id="cd06579">
    <property type="entry name" value="TM_PBP1_transp_AraH_like"/>
    <property type="match status" value="1"/>
</dbReference>
<comment type="function">
    <text evidence="9">Part of the binding-protein-dependent transport system for D-xylose. Probably responsible for the translocation of the substrate across the membrane.</text>
</comment>
<dbReference type="PANTHER" id="PTHR32196:SF32">
    <property type="entry name" value="XYLOSE TRANSPORT SYSTEM PERMEASE PROTEIN XYLH"/>
    <property type="match status" value="1"/>
</dbReference>
<comment type="subcellular location">
    <subcellularLocation>
        <location evidence="1">Cell membrane</location>
        <topology evidence="1">Multi-pass membrane protein</topology>
    </subcellularLocation>
</comment>
<name>A0A3N0EEF2_9ACTN</name>
<feature type="transmembrane region" description="Helical" evidence="12">
    <location>
        <begin position="327"/>
        <end position="357"/>
    </location>
</feature>
<protein>
    <recommendedName>
        <fullName evidence="10">Xylose transport system permease protein XylH</fullName>
    </recommendedName>
</protein>
<keyword evidence="14" id="KW-1185">Reference proteome</keyword>
<evidence type="ECO:0000256" key="2">
    <source>
        <dbReference type="ARBA" id="ARBA00022448"/>
    </source>
</evidence>
<accession>A0A3N0EEF2</accession>
<evidence type="ECO:0000256" key="11">
    <source>
        <dbReference type="SAM" id="MobiDB-lite"/>
    </source>
</evidence>
<dbReference type="GO" id="GO:0022857">
    <property type="term" value="F:transmembrane transporter activity"/>
    <property type="evidence" value="ECO:0007669"/>
    <property type="project" value="InterPro"/>
</dbReference>
<dbReference type="NCBIfam" id="NF040906">
    <property type="entry name" value="GguB"/>
    <property type="match status" value="1"/>
</dbReference>
<feature type="transmembrane region" description="Helical" evidence="12">
    <location>
        <begin position="241"/>
        <end position="258"/>
    </location>
</feature>
<evidence type="ECO:0000256" key="12">
    <source>
        <dbReference type="SAM" id="Phobius"/>
    </source>
</evidence>
<keyword evidence="7 12" id="KW-1133">Transmembrane helix</keyword>
<feature type="transmembrane region" description="Helical" evidence="12">
    <location>
        <begin position="50"/>
        <end position="71"/>
    </location>
</feature>
<evidence type="ECO:0000256" key="8">
    <source>
        <dbReference type="ARBA" id="ARBA00023136"/>
    </source>
</evidence>
<evidence type="ECO:0000256" key="6">
    <source>
        <dbReference type="ARBA" id="ARBA00022692"/>
    </source>
</evidence>
<evidence type="ECO:0000256" key="3">
    <source>
        <dbReference type="ARBA" id="ARBA00022475"/>
    </source>
</evidence>
<evidence type="ECO:0000256" key="1">
    <source>
        <dbReference type="ARBA" id="ARBA00004651"/>
    </source>
</evidence>
<dbReference type="Pfam" id="PF02653">
    <property type="entry name" value="BPD_transp_2"/>
    <property type="match status" value="1"/>
</dbReference>
<keyword evidence="5" id="KW-0762">Sugar transport</keyword>
<evidence type="ECO:0000313" key="14">
    <source>
        <dbReference type="Proteomes" id="UP000269198"/>
    </source>
</evidence>
<feature type="transmembrane region" description="Helical" evidence="12">
    <location>
        <begin position="129"/>
        <end position="150"/>
    </location>
</feature>
<feature type="transmembrane region" description="Helical" evidence="12">
    <location>
        <begin position="289"/>
        <end position="307"/>
    </location>
</feature>
<dbReference type="InterPro" id="IPR001851">
    <property type="entry name" value="ABC_transp_permease"/>
</dbReference>
<keyword evidence="3" id="KW-1003">Cell membrane</keyword>
<keyword evidence="4" id="KW-0997">Cell inner membrane</keyword>
<evidence type="ECO:0000313" key="13">
    <source>
        <dbReference type="EMBL" id="RNL86242.1"/>
    </source>
</evidence>
<evidence type="ECO:0000256" key="10">
    <source>
        <dbReference type="ARBA" id="ARBA00035686"/>
    </source>
</evidence>
<feature type="transmembrane region" description="Helical" evidence="12">
    <location>
        <begin position="217"/>
        <end position="235"/>
    </location>
</feature>